<evidence type="ECO:0000256" key="5">
    <source>
        <dbReference type="ARBA" id="ARBA00022989"/>
    </source>
</evidence>
<dbReference type="OrthoDB" id="871140at2"/>
<feature type="binding site" evidence="7">
    <location>
        <position position="167"/>
    </location>
    <ligand>
        <name>a 1,2-diacyl-sn-glycero-3-phospho-(1'-sn-glycerol)</name>
        <dbReference type="ChEBI" id="CHEBI:64716"/>
    </ligand>
</feature>
<feature type="chain" id="PRO_5017363007" description="Phosphatidylglycerol--prolipoprotein diacylglyceryl transferase" evidence="8">
    <location>
        <begin position="23"/>
        <end position="290"/>
    </location>
</feature>
<dbReference type="GO" id="GO:0005886">
    <property type="term" value="C:plasma membrane"/>
    <property type="evidence" value="ECO:0007669"/>
    <property type="project" value="UniProtKB-SubCell"/>
</dbReference>
<dbReference type="UniPathway" id="UPA00664"/>
<reference evidence="9 10" key="1">
    <citation type="submission" date="2017-08" db="EMBL/GenBank/DDBJ databases">
        <title>Reclassification of Bisgaard taxon 37 and 44.</title>
        <authorList>
            <person name="Christensen H."/>
        </authorList>
    </citation>
    <scope>NUCLEOTIDE SEQUENCE [LARGE SCALE GENOMIC DNA]</scope>
    <source>
        <strain evidence="9 10">EEAB3T1</strain>
    </source>
</reference>
<comment type="catalytic activity">
    <reaction evidence="7">
        <text>L-cysteinyl-[prolipoprotein] + a 1,2-diacyl-sn-glycero-3-phospho-(1'-sn-glycerol) = an S-1,2-diacyl-sn-glyceryl-L-cysteinyl-[prolipoprotein] + sn-glycerol 1-phosphate + H(+)</text>
        <dbReference type="Rhea" id="RHEA:56712"/>
        <dbReference type="Rhea" id="RHEA-COMP:14679"/>
        <dbReference type="Rhea" id="RHEA-COMP:14680"/>
        <dbReference type="ChEBI" id="CHEBI:15378"/>
        <dbReference type="ChEBI" id="CHEBI:29950"/>
        <dbReference type="ChEBI" id="CHEBI:57685"/>
        <dbReference type="ChEBI" id="CHEBI:64716"/>
        <dbReference type="ChEBI" id="CHEBI:140658"/>
        <dbReference type="EC" id="2.5.1.145"/>
    </reaction>
</comment>
<keyword evidence="8" id="KW-0732">Signal</keyword>
<evidence type="ECO:0000256" key="7">
    <source>
        <dbReference type="HAMAP-Rule" id="MF_01147"/>
    </source>
</evidence>
<proteinExistence type="inferred from homology"/>
<name>A0A3A1YG12_9GAMM</name>
<feature type="transmembrane region" description="Helical" evidence="7">
    <location>
        <begin position="84"/>
        <end position="105"/>
    </location>
</feature>
<keyword evidence="4 7" id="KW-0812">Transmembrane</keyword>
<feature type="transmembrane region" description="Helical" evidence="7">
    <location>
        <begin position="202"/>
        <end position="219"/>
    </location>
</feature>
<evidence type="ECO:0000256" key="4">
    <source>
        <dbReference type="ARBA" id="ARBA00022692"/>
    </source>
</evidence>
<dbReference type="Pfam" id="PF01790">
    <property type="entry name" value="LGT"/>
    <property type="match status" value="1"/>
</dbReference>
<dbReference type="EMBL" id="NRJF01000114">
    <property type="protein sequence ID" value="RIY34977.1"/>
    <property type="molecule type" value="Genomic_DNA"/>
</dbReference>
<dbReference type="NCBIfam" id="TIGR00544">
    <property type="entry name" value="lgt"/>
    <property type="match status" value="1"/>
</dbReference>
<comment type="subcellular location">
    <subcellularLocation>
        <location evidence="7">Cell membrane</location>
        <topology evidence="7">Multi-pass membrane protein</topology>
    </subcellularLocation>
</comment>
<accession>A0A3A1YG12</accession>
<dbReference type="GO" id="GO:0008961">
    <property type="term" value="F:phosphatidylglycerol-prolipoprotein diacylglyceryl transferase activity"/>
    <property type="evidence" value="ECO:0007669"/>
    <property type="project" value="UniProtKB-UniRule"/>
</dbReference>
<evidence type="ECO:0000313" key="10">
    <source>
        <dbReference type="Proteomes" id="UP000265964"/>
    </source>
</evidence>
<protein>
    <recommendedName>
        <fullName evidence="7">Phosphatidylglycerol--prolipoprotein diacylglyceryl transferase</fullName>
        <ecNumber evidence="7">2.5.1.145</ecNumber>
    </recommendedName>
</protein>
<feature type="transmembrane region" description="Helical" evidence="7">
    <location>
        <begin position="117"/>
        <end position="140"/>
    </location>
</feature>
<dbReference type="PROSITE" id="PS01311">
    <property type="entry name" value="LGT"/>
    <property type="match status" value="1"/>
</dbReference>
<comment type="caution">
    <text evidence="9">The sequence shown here is derived from an EMBL/GenBank/DDBJ whole genome shotgun (WGS) entry which is preliminary data.</text>
</comment>
<comment type="function">
    <text evidence="7">Catalyzes the transfer of the diacylglyceryl group from phosphatidylglycerol to the sulfhydryl group of the N-terminal cysteine of a prolipoprotein, the first step in the formation of mature lipoproteins.</text>
</comment>
<evidence type="ECO:0000256" key="8">
    <source>
        <dbReference type="SAM" id="SignalP"/>
    </source>
</evidence>
<keyword evidence="9" id="KW-0449">Lipoprotein</keyword>
<feature type="transmembrane region" description="Helical" evidence="7">
    <location>
        <begin position="226"/>
        <end position="245"/>
    </location>
</feature>
<keyword evidence="2 7" id="KW-1003">Cell membrane</keyword>
<dbReference type="RefSeq" id="WP_119534752.1">
    <property type="nucleotide sequence ID" value="NZ_NRJF01000114.1"/>
</dbReference>
<evidence type="ECO:0000256" key="2">
    <source>
        <dbReference type="ARBA" id="ARBA00022475"/>
    </source>
</evidence>
<dbReference type="PANTHER" id="PTHR30589:SF0">
    <property type="entry name" value="PHOSPHATIDYLGLYCEROL--PROLIPOPROTEIN DIACYLGLYCERYL TRANSFERASE"/>
    <property type="match status" value="1"/>
</dbReference>
<evidence type="ECO:0000256" key="6">
    <source>
        <dbReference type="ARBA" id="ARBA00023136"/>
    </source>
</evidence>
<evidence type="ECO:0000313" key="9">
    <source>
        <dbReference type="EMBL" id="RIY34977.1"/>
    </source>
</evidence>
<keyword evidence="10" id="KW-1185">Reference proteome</keyword>
<feature type="transmembrane region" description="Helical" evidence="7">
    <location>
        <begin position="265"/>
        <end position="281"/>
    </location>
</feature>
<feature type="signal peptide" evidence="8">
    <location>
        <begin position="1"/>
        <end position="22"/>
    </location>
</feature>
<feature type="transmembrane region" description="Helical" evidence="7">
    <location>
        <begin position="46"/>
        <end position="63"/>
    </location>
</feature>
<gene>
    <name evidence="7" type="primary">lgt</name>
    <name evidence="9" type="ORF">CKF59_04340</name>
</gene>
<dbReference type="GO" id="GO:0042158">
    <property type="term" value="P:lipoprotein biosynthetic process"/>
    <property type="evidence" value="ECO:0007669"/>
    <property type="project" value="UniProtKB-UniRule"/>
</dbReference>
<dbReference type="HAMAP" id="MF_01147">
    <property type="entry name" value="Lgt"/>
    <property type="match status" value="1"/>
</dbReference>
<keyword evidence="6 7" id="KW-0472">Membrane</keyword>
<evidence type="ECO:0000256" key="3">
    <source>
        <dbReference type="ARBA" id="ARBA00022679"/>
    </source>
</evidence>
<feature type="transmembrane region" description="Helical" evidence="7">
    <location>
        <begin position="152"/>
        <end position="172"/>
    </location>
</feature>
<sequence>MKLIYIFLATICALLFAQSSFAYLQFPNLDPVAFSIMGFQVRWYGLFYLFGLAGAILLNYFLLKSDHKNSQTYNANLTASQFNDIAINCFLAAIVGGRLFYVIFYDLNYYLQHPIEIFYLHKGGMSFHGGFVGTVVALYLQTRKEKNFWQVADLGATVIPFALGLGRCANFINGELWGRVTDVPWGVVFLGAGDLPRHPSQLYEALLEGVVLLVILLIVRKKRLNLPGLLSGIFVFGYGVSRFIIEFFREPDAQLGFVLGPFTQGQLLSLPMIIIGLWIMFSSKKRAISQ</sequence>
<dbReference type="InterPro" id="IPR001640">
    <property type="entry name" value="Lgt"/>
</dbReference>
<keyword evidence="3 7" id="KW-0808">Transferase</keyword>
<dbReference type="PANTHER" id="PTHR30589">
    <property type="entry name" value="PROLIPOPROTEIN DIACYLGLYCERYL TRANSFERASE"/>
    <property type="match status" value="1"/>
</dbReference>
<keyword evidence="5 7" id="KW-1133">Transmembrane helix</keyword>
<evidence type="ECO:0000256" key="1">
    <source>
        <dbReference type="ARBA" id="ARBA00007150"/>
    </source>
</evidence>
<organism evidence="9 10">
    <name type="scientific">Psittacicella gerlachiana</name>
    <dbReference type="NCBI Taxonomy" id="2028574"/>
    <lineage>
        <taxon>Bacteria</taxon>
        <taxon>Pseudomonadati</taxon>
        <taxon>Pseudomonadota</taxon>
        <taxon>Gammaproteobacteria</taxon>
        <taxon>Pasteurellales</taxon>
        <taxon>Psittacicellaceae</taxon>
        <taxon>Psittacicella</taxon>
    </lineage>
</organism>
<dbReference type="EC" id="2.5.1.145" evidence="7"/>
<comment type="similarity">
    <text evidence="1 7">Belongs to the Lgt family.</text>
</comment>
<dbReference type="Proteomes" id="UP000265964">
    <property type="component" value="Unassembled WGS sequence"/>
</dbReference>
<comment type="pathway">
    <text evidence="7">Protein modification; lipoprotein biosynthesis (diacylglyceryl transfer).</text>
</comment>
<dbReference type="AlphaFoldDB" id="A0A3A1YG12"/>